<gene>
    <name evidence="2" type="ORF">QQF64_018579</name>
</gene>
<evidence type="ECO:0000313" key="2">
    <source>
        <dbReference type="EMBL" id="KAL1250783.1"/>
    </source>
</evidence>
<dbReference type="EMBL" id="JAYMGO010000022">
    <property type="protein sequence ID" value="KAL1250783.1"/>
    <property type="molecule type" value="Genomic_DNA"/>
</dbReference>
<sequence length="86" mass="9648">MDLPSQASITHCCNYRPPNTIYDRVAPLSHAWPDSTFPRPPSTAQSCTASGPLPRVRASVTRQQRRMKRKFDLSARIKAPEIRAAD</sequence>
<evidence type="ECO:0000256" key="1">
    <source>
        <dbReference type="SAM" id="MobiDB-lite"/>
    </source>
</evidence>
<comment type="caution">
    <text evidence="2">The sequence shown here is derived from an EMBL/GenBank/DDBJ whole genome shotgun (WGS) entry which is preliminary data.</text>
</comment>
<protein>
    <submittedName>
        <fullName evidence="2">Uncharacterized protein</fullName>
    </submittedName>
</protein>
<keyword evidence="3" id="KW-1185">Reference proteome</keyword>
<evidence type="ECO:0000313" key="3">
    <source>
        <dbReference type="Proteomes" id="UP001558613"/>
    </source>
</evidence>
<accession>A0ABR3LD37</accession>
<organism evidence="2 3">
    <name type="scientific">Cirrhinus molitorella</name>
    <name type="common">mud carp</name>
    <dbReference type="NCBI Taxonomy" id="172907"/>
    <lineage>
        <taxon>Eukaryota</taxon>
        <taxon>Metazoa</taxon>
        <taxon>Chordata</taxon>
        <taxon>Craniata</taxon>
        <taxon>Vertebrata</taxon>
        <taxon>Euteleostomi</taxon>
        <taxon>Actinopterygii</taxon>
        <taxon>Neopterygii</taxon>
        <taxon>Teleostei</taxon>
        <taxon>Ostariophysi</taxon>
        <taxon>Cypriniformes</taxon>
        <taxon>Cyprinidae</taxon>
        <taxon>Labeoninae</taxon>
        <taxon>Labeonini</taxon>
        <taxon>Cirrhinus</taxon>
    </lineage>
</organism>
<name>A0ABR3LD37_9TELE</name>
<feature type="region of interest" description="Disordered" evidence="1">
    <location>
        <begin position="33"/>
        <end position="86"/>
    </location>
</feature>
<reference evidence="2 3" key="1">
    <citation type="submission" date="2023-09" db="EMBL/GenBank/DDBJ databases">
        <authorList>
            <person name="Wang M."/>
        </authorList>
    </citation>
    <scope>NUCLEOTIDE SEQUENCE [LARGE SCALE GENOMIC DNA]</scope>
    <source>
        <strain evidence="2">GT-2023</strain>
        <tissue evidence="2">Liver</tissue>
    </source>
</reference>
<dbReference type="Proteomes" id="UP001558613">
    <property type="component" value="Unassembled WGS sequence"/>
</dbReference>
<feature type="compositionally biased region" description="Basic and acidic residues" evidence="1">
    <location>
        <begin position="70"/>
        <end position="86"/>
    </location>
</feature>
<proteinExistence type="predicted"/>